<evidence type="ECO:0008006" key="2">
    <source>
        <dbReference type="Google" id="ProtNLM"/>
    </source>
</evidence>
<dbReference type="AlphaFoldDB" id="X0Y1B1"/>
<dbReference type="EMBL" id="BARS01055034">
    <property type="protein sequence ID" value="GAG42538.1"/>
    <property type="molecule type" value="Genomic_DNA"/>
</dbReference>
<protein>
    <recommendedName>
        <fullName evidence="2">Transposase IS200-like domain-containing protein</fullName>
    </recommendedName>
</protein>
<sequence length="80" mass="9532">ERRPSGQVCHRFWQPGGGYDRNLWTVGRIHEKIHYVHANPVRRGLVERPDHWPWSSCRAWMYEGDEPLRLDTDSLPPLEK</sequence>
<reference evidence="1" key="1">
    <citation type="journal article" date="2014" name="Front. Microbiol.">
        <title>High frequency of phylogenetically diverse reductive dehalogenase-homologous genes in deep subseafloor sedimentary metagenomes.</title>
        <authorList>
            <person name="Kawai M."/>
            <person name="Futagami T."/>
            <person name="Toyoda A."/>
            <person name="Takaki Y."/>
            <person name="Nishi S."/>
            <person name="Hori S."/>
            <person name="Arai W."/>
            <person name="Tsubouchi T."/>
            <person name="Morono Y."/>
            <person name="Uchiyama I."/>
            <person name="Ito T."/>
            <person name="Fujiyama A."/>
            <person name="Inagaki F."/>
            <person name="Takami H."/>
        </authorList>
    </citation>
    <scope>NUCLEOTIDE SEQUENCE</scope>
    <source>
        <strain evidence="1">Expedition CK06-06</strain>
    </source>
</reference>
<feature type="non-terminal residue" evidence="1">
    <location>
        <position position="1"/>
    </location>
</feature>
<comment type="caution">
    <text evidence="1">The sequence shown here is derived from an EMBL/GenBank/DDBJ whole genome shotgun (WGS) entry which is preliminary data.</text>
</comment>
<proteinExistence type="predicted"/>
<evidence type="ECO:0000313" key="1">
    <source>
        <dbReference type="EMBL" id="GAG42538.1"/>
    </source>
</evidence>
<accession>X0Y1B1</accession>
<dbReference type="GO" id="GO:0004803">
    <property type="term" value="F:transposase activity"/>
    <property type="evidence" value="ECO:0007669"/>
    <property type="project" value="InterPro"/>
</dbReference>
<dbReference type="GO" id="GO:0003677">
    <property type="term" value="F:DNA binding"/>
    <property type="evidence" value="ECO:0007669"/>
    <property type="project" value="InterPro"/>
</dbReference>
<dbReference type="GO" id="GO:0006313">
    <property type="term" value="P:DNA transposition"/>
    <property type="evidence" value="ECO:0007669"/>
    <property type="project" value="InterPro"/>
</dbReference>
<gene>
    <name evidence="1" type="ORF">S01H1_81341</name>
</gene>
<name>X0Y1B1_9ZZZZ</name>
<dbReference type="Gene3D" id="3.30.70.1290">
    <property type="entry name" value="Transposase IS200-like"/>
    <property type="match status" value="1"/>
</dbReference>
<organism evidence="1">
    <name type="scientific">marine sediment metagenome</name>
    <dbReference type="NCBI Taxonomy" id="412755"/>
    <lineage>
        <taxon>unclassified sequences</taxon>
        <taxon>metagenomes</taxon>
        <taxon>ecological metagenomes</taxon>
    </lineage>
</organism>
<dbReference type="InterPro" id="IPR036515">
    <property type="entry name" value="Transposase_17_sf"/>
</dbReference>